<keyword evidence="5" id="KW-1185">Reference proteome</keyword>
<dbReference type="EMBL" id="WBMO01000001">
    <property type="protein sequence ID" value="MDV2474865.1"/>
    <property type="molecule type" value="Genomic_DNA"/>
</dbReference>
<feature type="transmembrane region" description="Helical" evidence="2">
    <location>
        <begin position="181"/>
        <end position="201"/>
    </location>
</feature>
<proteinExistence type="predicted"/>
<accession>A0ABU3WLI7</accession>
<dbReference type="InterPro" id="IPR012551">
    <property type="entry name" value="DUF1707_SHOCT-like"/>
</dbReference>
<keyword evidence="2" id="KW-1133">Transmembrane helix</keyword>
<reference evidence="4 5" key="1">
    <citation type="submission" date="2019-10" db="EMBL/GenBank/DDBJ databases">
        <title>Draft Genome Assembly of Rhodococcus zopfii DSM44189.</title>
        <authorList>
            <person name="Sutton J.M."/>
            <person name="Akob D.M."/>
            <person name="Bushman T.J."/>
        </authorList>
    </citation>
    <scope>NUCLEOTIDE SEQUENCE [LARGE SCALE GENOMIC DNA]</scope>
    <source>
        <strain evidence="4 5">DSM 44189</strain>
    </source>
</reference>
<organism evidence="4 5">
    <name type="scientific">Rhodococcus zopfii</name>
    <dbReference type="NCBI Taxonomy" id="43772"/>
    <lineage>
        <taxon>Bacteria</taxon>
        <taxon>Bacillati</taxon>
        <taxon>Actinomycetota</taxon>
        <taxon>Actinomycetes</taxon>
        <taxon>Mycobacteriales</taxon>
        <taxon>Nocardiaceae</taxon>
        <taxon>Rhodococcus</taxon>
    </lineage>
</organism>
<sequence>MAEPHEIRIGTAEREQAQRLLGEHFAAGRLTLAEFEERSGHVEAATTRGELVAPFSDLPLIGPAPRRQRGRGMILGLLPLLLLAVFFVADRFDIGLWLPAAAAVAAAVTTMLVVRSRPAAAPESARPLPAYPLDEGAPAAPSPREPRSRTAPSGTAVLDALTLLPIGLVAAVSMVAIRFPIVTVISAVVLVAVVVKAYRIVTGGPGYGA</sequence>
<feature type="domain" description="DUF1707" evidence="3">
    <location>
        <begin position="7"/>
        <end position="59"/>
    </location>
</feature>
<keyword evidence="2" id="KW-0472">Membrane</keyword>
<feature type="transmembrane region" description="Helical" evidence="2">
    <location>
        <begin position="156"/>
        <end position="175"/>
    </location>
</feature>
<dbReference type="Pfam" id="PF08044">
    <property type="entry name" value="DUF1707"/>
    <property type="match status" value="1"/>
</dbReference>
<gene>
    <name evidence="4" type="ORF">F8M49_04470</name>
</gene>
<evidence type="ECO:0000256" key="2">
    <source>
        <dbReference type="SAM" id="Phobius"/>
    </source>
</evidence>
<name>A0ABU3WLI7_9NOCA</name>
<evidence type="ECO:0000256" key="1">
    <source>
        <dbReference type="SAM" id="MobiDB-lite"/>
    </source>
</evidence>
<comment type="caution">
    <text evidence="4">The sequence shown here is derived from an EMBL/GenBank/DDBJ whole genome shotgun (WGS) entry which is preliminary data.</text>
</comment>
<feature type="region of interest" description="Disordered" evidence="1">
    <location>
        <begin position="123"/>
        <end position="152"/>
    </location>
</feature>
<evidence type="ECO:0000259" key="3">
    <source>
        <dbReference type="Pfam" id="PF08044"/>
    </source>
</evidence>
<evidence type="ECO:0000313" key="5">
    <source>
        <dbReference type="Proteomes" id="UP001275440"/>
    </source>
</evidence>
<feature type="transmembrane region" description="Helical" evidence="2">
    <location>
        <begin position="72"/>
        <end position="89"/>
    </location>
</feature>
<protein>
    <submittedName>
        <fullName evidence="4">DUF1707 domain-containing protein</fullName>
    </submittedName>
</protein>
<feature type="transmembrane region" description="Helical" evidence="2">
    <location>
        <begin position="95"/>
        <end position="114"/>
    </location>
</feature>
<evidence type="ECO:0000313" key="4">
    <source>
        <dbReference type="EMBL" id="MDV2474865.1"/>
    </source>
</evidence>
<keyword evidence="2" id="KW-0812">Transmembrane</keyword>
<dbReference type="Proteomes" id="UP001275440">
    <property type="component" value="Unassembled WGS sequence"/>
</dbReference>